<feature type="compositionally biased region" description="Low complexity" evidence="1">
    <location>
        <begin position="90"/>
        <end position="99"/>
    </location>
</feature>
<feature type="transmembrane region" description="Helical" evidence="2">
    <location>
        <begin position="261"/>
        <end position="279"/>
    </location>
</feature>
<evidence type="ECO:0000256" key="1">
    <source>
        <dbReference type="SAM" id="MobiDB-lite"/>
    </source>
</evidence>
<gene>
    <name evidence="3" type="ORF">H9652_05595</name>
</gene>
<keyword evidence="4" id="KW-1185">Reference proteome</keyword>
<evidence type="ECO:0000313" key="4">
    <source>
        <dbReference type="Proteomes" id="UP000641803"/>
    </source>
</evidence>
<dbReference type="InterPro" id="IPR010380">
    <property type="entry name" value="DUF975"/>
</dbReference>
<evidence type="ECO:0000256" key="2">
    <source>
        <dbReference type="SAM" id="Phobius"/>
    </source>
</evidence>
<feature type="compositionally biased region" description="Pro residues" evidence="1">
    <location>
        <begin position="35"/>
        <end position="89"/>
    </location>
</feature>
<comment type="caution">
    <text evidence="3">The sequence shown here is derived from an EMBL/GenBank/DDBJ whole genome shotgun (WGS) entry which is preliminary data.</text>
</comment>
<name>A0ABR8RQ13_9CELL</name>
<keyword evidence="2" id="KW-1133">Transmembrane helix</keyword>
<feature type="transmembrane region" description="Helical" evidence="2">
    <location>
        <begin position="150"/>
        <end position="171"/>
    </location>
</feature>
<keyword evidence="2" id="KW-0812">Transmembrane</keyword>
<dbReference type="PANTHER" id="PTHR40076:SF1">
    <property type="entry name" value="MEMBRANE PROTEIN"/>
    <property type="match status" value="1"/>
</dbReference>
<feature type="compositionally biased region" description="Pro residues" evidence="1">
    <location>
        <begin position="100"/>
        <end position="114"/>
    </location>
</feature>
<dbReference type="PANTHER" id="PTHR40076">
    <property type="entry name" value="MEMBRANE PROTEIN-RELATED"/>
    <property type="match status" value="1"/>
</dbReference>
<dbReference type="Proteomes" id="UP000641803">
    <property type="component" value="Unassembled WGS sequence"/>
</dbReference>
<accession>A0ABR8RQ13</accession>
<organism evidence="3 4">
    <name type="scientific">Oerskovia rustica</name>
    <dbReference type="NCBI Taxonomy" id="2762237"/>
    <lineage>
        <taxon>Bacteria</taxon>
        <taxon>Bacillati</taxon>
        <taxon>Actinomycetota</taxon>
        <taxon>Actinomycetes</taxon>
        <taxon>Micrococcales</taxon>
        <taxon>Cellulomonadaceae</taxon>
        <taxon>Oerskovia</taxon>
    </lineage>
</organism>
<feature type="transmembrane region" description="Helical" evidence="2">
    <location>
        <begin position="191"/>
        <end position="215"/>
    </location>
</feature>
<dbReference type="EMBL" id="JACSQQ010000007">
    <property type="protein sequence ID" value="MBD7949878.1"/>
    <property type="molecule type" value="Genomic_DNA"/>
</dbReference>
<reference evidence="3 4" key="1">
    <citation type="submission" date="2020-08" db="EMBL/GenBank/DDBJ databases">
        <title>A Genomic Blueprint of the Chicken Gut Microbiome.</title>
        <authorList>
            <person name="Gilroy R."/>
            <person name="Ravi A."/>
            <person name="Getino M."/>
            <person name="Pursley I."/>
            <person name="Horton D.L."/>
            <person name="Alikhan N.-F."/>
            <person name="Baker D."/>
            <person name="Gharbi K."/>
            <person name="Hall N."/>
            <person name="Watson M."/>
            <person name="Adriaenssens E.M."/>
            <person name="Foster-Nyarko E."/>
            <person name="Jarju S."/>
            <person name="Secka A."/>
            <person name="Antonio M."/>
            <person name="Oren A."/>
            <person name="Chaudhuri R."/>
            <person name="La Ragione R.M."/>
            <person name="Hildebrand F."/>
            <person name="Pallen M.J."/>
        </authorList>
    </citation>
    <scope>NUCLEOTIDE SEQUENCE [LARGE SCALE GENOMIC DNA]</scope>
    <source>
        <strain evidence="3 4">Sa4CUA1</strain>
    </source>
</reference>
<proteinExistence type="predicted"/>
<evidence type="ECO:0000313" key="3">
    <source>
        <dbReference type="EMBL" id="MBD7949878.1"/>
    </source>
</evidence>
<protein>
    <recommendedName>
        <fullName evidence="5">Integral membrane protein</fullName>
    </recommendedName>
</protein>
<sequence>MSDNTAGGPPPEENEPTPQNPSASTPDPGAAAQPPSEPVPPSQPPAQPPVTPPTQPPAQPTPPVQPTPPAQPGPPVAPPYGAPTPPPAQPYGAPAGGQQPPYPPPAGAYPPPAGAYPPPGQPAYAGAAAFSVGDAIGFGWKKFWANPGPWILAALIFLVINAIFSWISGGFDNFTDYRTDGFSDTNMAEALGLSFVSVLLTIVGVIISYLIAAFYSRGALDETQGRKPDVSAFFRIANVGNVLLAAFLVAVMTIIGTILCILPGIAVAIFSAFVYYFTLDKEQDAITAIKSSWSLVAKNFGSVFLLLLALFGINILGFLVCFVGLLVTIPLSYIAVAYAYRRLVDEQPV</sequence>
<keyword evidence="2" id="KW-0472">Membrane</keyword>
<feature type="transmembrane region" description="Helical" evidence="2">
    <location>
        <begin position="317"/>
        <end position="340"/>
    </location>
</feature>
<dbReference type="RefSeq" id="WP_191795379.1">
    <property type="nucleotide sequence ID" value="NZ_JACSQQ010000007.1"/>
</dbReference>
<feature type="region of interest" description="Disordered" evidence="1">
    <location>
        <begin position="1"/>
        <end position="114"/>
    </location>
</feature>
<feature type="transmembrane region" description="Helical" evidence="2">
    <location>
        <begin position="236"/>
        <end position="255"/>
    </location>
</feature>
<evidence type="ECO:0008006" key="5">
    <source>
        <dbReference type="Google" id="ProtNLM"/>
    </source>
</evidence>
<feature type="transmembrane region" description="Helical" evidence="2">
    <location>
        <begin position="291"/>
        <end position="311"/>
    </location>
</feature>